<name>A0AAD6WQ34_9AGAR</name>
<feature type="non-terminal residue" evidence="1">
    <location>
        <position position="1"/>
    </location>
</feature>
<gene>
    <name evidence="1" type="ORF">C8F04DRAFT_1321713</name>
</gene>
<evidence type="ECO:0000313" key="2">
    <source>
        <dbReference type="Proteomes" id="UP001218188"/>
    </source>
</evidence>
<evidence type="ECO:0000313" key="1">
    <source>
        <dbReference type="EMBL" id="KAJ7019521.1"/>
    </source>
</evidence>
<proteinExistence type="predicted"/>
<comment type="caution">
    <text evidence="1">The sequence shown here is derived from an EMBL/GenBank/DDBJ whole genome shotgun (WGS) entry which is preliminary data.</text>
</comment>
<keyword evidence="2" id="KW-1185">Reference proteome</keyword>
<dbReference type="EMBL" id="JARJCM010000290">
    <property type="protein sequence ID" value="KAJ7019521.1"/>
    <property type="molecule type" value="Genomic_DNA"/>
</dbReference>
<organism evidence="1 2">
    <name type="scientific">Mycena alexandri</name>
    <dbReference type="NCBI Taxonomy" id="1745969"/>
    <lineage>
        <taxon>Eukaryota</taxon>
        <taxon>Fungi</taxon>
        <taxon>Dikarya</taxon>
        <taxon>Basidiomycota</taxon>
        <taxon>Agaricomycotina</taxon>
        <taxon>Agaricomycetes</taxon>
        <taxon>Agaricomycetidae</taxon>
        <taxon>Agaricales</taxon>
        <taxon>Marasmiineae</taxon>
        <taxon>Mycenaceae</taxon>
        <taxon>Mycena</taxon>
    </lineage>
</organism>
<reference evidence="1" key="1">
    <citation type="submission" date="2023-03" db="EMBL/GenBank/DDBJ databases">
        <title>Massive genome expansion in bonnet fungi (Mycena s.s.) driven by repeated elements and novel gene families across ecological guilds.</title>
        <authorList>
            <consortium name="Lawrence Berkeley National Laboratory"/>
            <person name="Harder C.B."/>
            <person name="Miyauchi S."/>
            <person name="Viragh M."/>
            <person name="Kuo A."/>
            <person name="Thoen E."/>
            <person name="Andreopoulos B."/>
            <person name="Lu D."/>
            <person name="Skrede I."/>
            <person name="Drula E."/>
            <person name="Henrissat B."/>
            <person name="Morin E."/>
            <person name="Kohler A."/>
            <person name="Barry K."/>
            <person name="LaButti K."/>
            <person name="Morin E."/>
            <person name="Salamov A."/>
            <person name="Lipzen A."/>
            <person name="Mereny Z."/>
            <person name="Hegedus B."/>
            <person name="Baldrian P."/>
            <person name="Stursova M."/>
            <person name="Weitz H."/>
            <person name="Taylor A."/>
            <person name="Grigoriev I.V."/>
            <person name="Nagy L.G."/>
            <person name="Martin F."/>
            <person name="Kauserud H."/>
        </authorList>
    </citation>
    <scope>NUCLEOTIDE SEQUENCE</scope>
    <source>
        <strain evidence="1">CBHHK200</strain>
    </source>
</reference>
<dbReference type="AlphaFoldDB" id="A0AAD6WQ34"/>
<sequence>SLGDHHIFFSESPHYPLQCLFLTSSLLQWDLTPYMPRYKHEPDTKGCRVSGQLVKKVTAGVFRWCSYETSEGAWRRRTSYASVAHVPGVLVKTTCLMLNLHITTLGHGYASHELWTISRCTALEGSTRGFFLSHGWCTALPIVMRASRERCLFLLSTFESFEEECRHSYTHTSARFCAGERFRYALDSETLFPDEAVVVVGPRGERAERTREVGVRARAGDDAWAGCSERERGADDLGANTGVVRGGWSCCIEVLTLASLEPSLVNAARRVVLPVRSALPVNERRCAGQEVSTILIGHTINSTCRLGTCHIGLLITQTKHVLTHRPPPATCPA</sequence>
<protein>
    <submittedName>
        <fullName evidence="1">Uncharacterized protein</fullName>
    </submittedName>
</protein>
<accession>A0AAD6WQ34</accession>
<dbReference type="Proteomes" id="UP001218188">
    <property type="component" value="Unassembled WGS sequence"/>
</dbReference>